<reference evidence="6" key="1">
    <citation type="submission" date="2016-10" db="EMBL/GenBank/DDBJ databases">
        <authorList>
            <person name="Varghese N."/>
            <person name="Submissions S."/>
        </authorList>
    </citation>
    <scope>NUCLEOTIDE SEQUENCE [LARGE SCALE GENOMIC DNA]</scope>
    <source>
        <strain evidence="6">GAS369</strain>
    </source>
</reference>
<dbReference type="InterPro" id="IPR011042">
    <property type="entry name" value="6-blade_b-propeller_TolB-like"/>
</dbReference>
<dbReference type="SUPFAM" id="SSF63829">
    <property type="entry name" value="Calcium-dependent phosphotriesterase"/>
    <property type="match status" value="1"/>
</dbReference>
<feature type="active site" description="Proton donor/acceptor" evidence="2">
    <location>
        <position position="200"/>
    </location>
</feature>
<feature type="binding site" evidence="3">
    <location>
        <position position="104"/>
    </location>
    <ligand>
        <name>substrate</name>
    </ligand>
</feature>
<accession>A0A1H1SJU7</accession>
<dbReference type="PANTHER" id="PTHR10907">
    <property type="entry name" value="REGUCALCIN"/>
    <property type="match status" value="1"/>
</dbReference>
<comment type="similarity">
    <text evidence="1">Belongs to the SMP-30/CGR1 family.</text>
</comment>
<keyword evidence="3" id="KW-0862">Zinc</keyword>
<evidence type="ECO:0000256" key="2">
    <source>
        <dbReference type="PIRSR" id="PIRSR605511-1"/>
    </source>
</evidence>
<organism evidence="5 6">
    <name type="scientific">Bradyrhizobium canariense</name>
    <dbReference type="NCBI Taxonomy" id="255045"/>
    <lineage>
        <taxon>Bacteria</taxon>
        <taxon>Pseudomonadati</taxon>
        <taxon>Pseudomonadota</taxon>
        <taxon>Alphaproteobacteria</taxon>
        <taxon>Hyphomicrobiales</taxon>
        <taxon>Nitrobacteraceae</taxon>
        <taxon>Bradyrhizobium</taxon>
    </lineage>
</organism>
<dbReference type="GO" id="GO:0005509">
    <property type="term" value="F:calcium ion binding"/>
    <property type="evidence" value="ECO:0007669"/>
    <property type="project" value="TreeGrafter"/>
</dbReference>
<feature type="domain" description="SMP-30/Gluconolactonase/LRE-like region" evidence="4">
    <location>
        <begin position="14"/>
        <end position="259"/>
    </location>
</feature>
<name>A0A1H1SJU7_9BRAD</name>
<evidence type="ECO:0000259" key="4">
    <source>
        <dbReference type="Pfam" id="PF08450"/>
    </source>
</evidence>
<dbReference type="GO" id="GO:0004341">
    <property type="term" value="F:gluconolactonase activity"/>
    <property type="evidence" value="ECO:0007669"/>
    <property type="project" value="TreeGrafter"/>
</dbReference>
<feature type="binding site" evidence="3">
    <location>
        <position position="200"/>
    </location>
    <ligand>
        <name>a divalent metal cation</name>
        <dbReference type="ChEBI" id="CHEBI:60240"/>
    </ligand>
</feature>
<dbReference type="Proteomes" id="UP000243904">
    <property type="component" value="Chromosome I"/>
</dbReference>
<feature type="binding site" evidence="3">
    <location>
        <position position="16"/>
    </location>
    <ligand>
        <name>a divalent metal cation</name>
        <dbReference type="ChEBI" id="CHEBI:60240"/>
    </ligand>
</feature>
<dbReference type="InterPro" id="IPR013658">
    <property type="entry name" value="SGL"/>
</dbReference>
<dbReference type="RefSeq" id="WP_146687237.1">
    <property type="nucleotide sequence ID" value="NZ_LT629750.1"/>
</dbReference>
<proteinExistence type="inferred from homology"/>
<evidence type="ECO:0000256" key="1">
    <source>
        <dbReference type="ARBA" id="ARBA00008853"/>
    </source>
</evidence>
<dbReference type="PRINTS" id="PR01790">
    <property type="entry name" value="SMP30FAMILY"/>
</dbReference>
<feature type="binding site" evidence="3">
    <location>
        <position position="102"/>
    </location>
    <ligand>
        <name>substrate</name>
    </ligand>
</feature>
<dbReference type="PANTHER" id="PTHR10907:SF47">
    <property type="entry name" value="REGUCALCIN"/>
    <property type="match status" value="1"/>
</dbReference>
<sequence length="293" mass="33090">MNQVKLAIDIRAQIGECPRWHPVENCLYWVDIHEPSVNRFDPQSRMVRKWVMPERIGCFGFRRDGGLIAGMQSGIFLVDLFDDGAPTVRRVFDYETENPNIRFNDGRCDPLGRFWAGAVVESMDKRVASLFRYDPDGTCTRMVDKLICSNGLAFSADARTMYHSDSRQDYVWAWDFDRATGDITNQRVFLRIDIQEGRPDGAAVDVEGYYWICHIGAWRVARYSPDGVIDRVIGLPVQRPTMCAFGGSNLKTLYITSATYPIAAPDLKKQPLAGAIFSIDVDVPGIPEPFFSG</sequence>
<comment type="cofactor">
    <cofactor evidence="3">
        <name>Zn(2+)</name>
        <dbReference type="ChEBI" id="CHEBI:29105"/>
    </cofactor>
    <text evidence="3">Binds 1 divalent metal cation per subunit.</text>
</comment>
<evidence type="ECO:0000256" key="3">
    <source>
        <dbReference type="PIRSR" id="PIRSR605511-2"/>
    </source>
</evidence>
<dbReference type="Gene3D" id="2.120.10.30">
    <property type="entry name" value="TolB, C-terminal domain"/>
    <property type="match status" value="1"/>
</dbReference>
<dbReference type="AlphaFoldDB" id="A0A1H1SJU7"/>
<evidence type="ECO:0000313" key="6">
    <source>
        <dbReference type="Proteomes" id="UP000243904"/>
    </source>
</evidence>
<dbReference type="Pfam" id="PF08450">
    <property type="entry name" value="SGL"/>
    <property type="match status" value="1"/>
</dbReference>
<evidence type="ECO:0000313" key="5">
    <source>
        <dbReference type="EMBL" id="SDS48201.1"/>
    </source>
</evidence>
<feature type="binding site" evidence="3">
    <location>
        <position position="150"/>
    </location>
    <ligand>
        <name>a divalent metal cation</name>
        <dbReference type="ChEBI" id="CHEBI:60240"/>
    </ligand>
</feature>
<dbReference type="InterPro" id="IPR005511">
    <property type="entry name" value="SMP-30"/>
</dbReference>
<gene>
    <name evidence="5" type="ORF">SAMN05444158_2195</name>
</gene>
<keyword evidence="3" id="KW-0479">Metal-binding</keyword>
<dbReference type="GO" id="GO:0019853">
    <property type="term" value="P:L-ascorbic acid biosynthetic process"/>
    <property type="evidence" value="ECO:0007669"/>
    <property type="project" value="TreeGrafter"/>
</dbReference>
<keyword evidence="6" id="KW-1185">Reference proteome</keyword>
<dbReference type="EMBL" id="LT629750">
    <property type="protein sequence ID" value="SDS48201.1"/>
    <property type="molecule type" value="Genomic_DNA"/>
</dbReference>
<protein>
    <submittedName>
        <fullName evidence="5">Gluconolactonase</fullName>
    </submittedName>
</protein>